<dbReference type="SUPFAM" id="SSF47203">
    <property type="entry name" value="Acyl-CoA dehydrogenase C-terminal domain-like"/>
    <property type="match status" value="1"/>
</dbReference>
<dbReference type="Gene3D" id="1.20.140.10">
    <property type="entry name" value="Butyryl-CoA Dehydrogenase, subunit A, domain 3"/>
    <property type="match status" value="1"/>
</dbReference>
<dbReference type="FunFam" id="2.40.110.10:FF:000011">
    <property type="entry name" value="Acyl-CoA dehydrogenase FadE34"/>
    <property type="match status" value="1"/>
</dbReference>
<dbReference type="PANTHER" id="PTHR43292">
    <property type="entry name" value="ACYL-COA DEHYDROGENASE"/>
    <property type="match status" value="1"/>
</dbReference>
<evidence type="ECO:0000256" key="4">
    <source>
        <dbReference type="ARBA" id="ARBA00022827"/>
    </source>
</evidence>
<feature type="domain" description="Acyl-CoA oxidase/dehydrogenase middle" evidence="8">
    <location>
        <begin position="120"/>
        <end position="213"/>
    </location>
</feature>
<dbReference type="PANTHER" id="PTHR43292:SF3">
    <property type="entry name" value="ACYL-COA DEHYDROGENASE FADE29"/>
    <property type="match status" value="1"/>
</dbReference>
<dbReference type="Gene3D" id="1.10.540.10">
    <property type="entry name" value="Acyl-CoA dehydrogenase/oxidase, N-terminal domain"/>
    <property type="match status" value="1"/>
</dbReference>
<dbReference type="InterPro" id="IPR006091">
    <property type="entry name" value="Acyl-CoA_Oxase/DH_mid-dom"/>
</dbReference>
<dbReference type="Pfam" id="PF02770">
    <property type="entry name" value="Acyl-CoA_dh_M"/>
    <property type="match status" value="1"/>
</dbReference>
<dbReference type="SUPFAM" id="SSF56645">
    <property type="entry name" value="Acyl-CoA dehydrogenase NM domain-like"/>
    <property type="match status" value="1"/>
</dbReference>
<gene>
    <name evidence="10" type="ORF">OG477_22360</name>
</gene>
<sequence length="377" mass="41889">MDLAYTPGEEEFRARLREWLREALPTLPPKPSPDDWPGRRAYDLGWQRMLHDAGYGDVHWGASPTVRLIFLEETEKAGAPYVGAGFVGLLHAGPTIAAEGTAEQRARWLPPILRGDEVWCQGFSEPDAGSDLAALRTRARRDGDDYVVSGSKIWTSHAEVADWCELLVRTDPEAPKHRGISWLAMPMDAPGITVRPLKTLAGSAEFAEMFLDEVRVPAANRVGAENDGWRVTMVTLSFERGTAFVGEVVACRRVLRELAVEARKNGRWDDPALRRRLGRLNAEFRALWRLTQWNVSEAELTGGVPGVGGSVFKLRYSHARQELYDTAADVLGPESLDLDRPWVLDRLSSLSYTIAAGTSQIQRNIVAERILGLPKGR</sequence>
<dbReference type="GO" id="GO:0005886">
    <property type="term" value="C:plasma membrane"/>
    <property type="evidence" value="ECO:0007669"/>
    <property type="project" value="TreeGrafter"/>
</dbReference>
<keyword evidence="4 6" id="KW-0274">FAD</keyword>
<keyword evidence="5 6" id="KW-0560">Oxidoreductase</keyword>
<evidence type="ECO:0000256" key="1">
    <source>
        <dbReference type="ARBA" id="ARBA00001974"/>
    </source>
</evidence>
<dbReference type="GO" id="GO:0050660">
    <property type="term" value="F:flavin adenine dinucleotide binding"/>
    <property type="evidence" value="ECO:0007669"/>
    <property type="project" value="InterPro"/>
</dbReference>
<reference evidence="10" key="1">
    <citation type="submission" date="2022-10" db="EMBL/GenBank/DDBJ databases">
        <title>The complete genomes of actinobacterial strains from the NBC collection.</title>
        <authorList>
            <person name="Joergensen T.S."/>
            <person name="Alvarez Arevalo M."/>
            <person name="Sterndorff E.B."/>
            <person name="Faurdal D."/>
            <person name="Vuksanovic O."/>
            <person name="Mourched A.-S."/>
            <person name="Charusanti P."/>
            <person name="Shaw S."/>
            <person name="Blin K."/>
            <person name="Weber T."/>
        </authorList>
    </citation>
    <scope>NUCLEOTIDE SEQUENCE</scope>
    <source>
        <strain evidence="10">NBC 00180</strain>
    </source>
</reference>
<dbReference type="InterPro" id="IPR037069">
    <property type="entry name" value="AcylCoA_DH/ox_N_sf"/>
</dbReference>
<proteinExistence type="inferred from homology"/>
<evidence type="ECO:0000256" key="2">
    <source>
        <dbReference type="ARBA" id="ARBA00009347"/>
    </source>
</evidence>
<evidence type="ECO:0000259" key="8">
    <source>
        <dbReference type="Pfam" id="PF02770"/>
    </source>
</evidence>
<dbReference type="GO" id="GO:0016627">
    <property type="term" value="F:oxidoreductase activity, acting on the CH-CH group of donors"/>
    <property type="evidence" value="ECO:0007669"/>
    <property type="project" value="InterPro"/>
</dbReference>
<comment type="similarity">
    <text evidence="2 6">Belongs to the acyl-CoA dehydrogenase family.</text>
</comment>
<dbReference type="Pfam" id="PF02771">
    <property type="entry name" value="Acyl-CoA_dh_N"/>
    <property type="match status" value="1"/>
</dbReference>
<keyword evidence="3 6" id="KW-0285">Flavoprotein</keyword>
<dbReference type="InterPro" id="IPR052161">
    <property type="entry name" value="Mycobact_Acyl-CoA_DH"/>
</dbReference>
<dbReference type="InterPro" id="IPR013786">
    <property type="entry name" value="AcylCoA_DH/ox_N"/>
</dbReference>
<dbReference type="Pfam" id="PF00441">
    <property type="entry name" value="Acyl-CoA_dh_1"/>
    <property type="match status" value="1"/>
</dbReference>
<dbReference type="Gene3D" id="2.40.110.10">
    <property type="entry name" value="Butyryl-CoA Dehydrogenase, subunit A, domain 2"/>
    <property type="match status" value="1"/>
</dbReference>
<evidence type="ECO:0000256" key="6">
    <source>
        <dbReference type="RuleBase" id="RU362125"/>
    </source>
</evidence>
<evidence type="ECO:0000256" key="3">
    <source>
        <dbReference type="ARBA" id="ARBA00022630"/>
    </source>
</evidence>
<evidence type="ECO:0000256" key="5">
    <source>
        <dbReference type="ARBA" id="ARBA00023002"/>
    </source>
</evidence>
<comment type="cofactor">
    <cofactor evidence="1 6">
        <name>FAD</name>
        <dbReference type="ChEBI" id="CHEBI:57692"/>
    </cofactor>
</comment>
<dbReference type="AlphaFoldDB" id="A0AAU1I2A2"/>
<protein>
    <submittedName>
        <fullName evidence="10">Acyl-CoA dehydrogenase family protein</fullName>
    </submittedName>
</protein>
<feature type="domain" description="Acyl-CoA dehydrogenase/oxidase N-terminal" evidence="9">
    <location>
        <begin position="8"/>
        <end position="116"/>
    </location>
</feature>
<organism evidence="10">
    <name type="scientific">Streptomyces sp. NBC_00180</name>
    <dbReference type="NCBI Taxonomy" id="2903632"/>
    <lineage>
        <taxon>Bacteria</taxon>
        <taxon>Bacillati</taxon>
        <taxon>Actinomycetota</taxon>
        <taxon>Actinomycetes</taxon>
        <taxon>Kitasatosporales</taxon>
        <taxon>Streptomycetaceae</taxon>
        <taxon>Streptomyces</taxon>
    </lineage>
</organism>
<dbReference type="InterPro" id="IPR009100">
    <property type="entry name" value="AcylCoA_DH/oxidase_NM_dom_sf"/>
</dbReference>
<dbReference type="InterPro" id="IPR009075">
    <property type="entry name" value="AcylCo_DH/oxidase_C"/>
</dbReference>
<evidence type="ECO:0000259" key="9">
    <source>
        <dbReference type="Pfam" id="PF02771"/>
    </source>
</evidence>
<name>A0AAU1I2A2_9ACTN</name>
<evidence type="ECO:0000259" key="7">
    <source>
        <dbReference type="Pfam" id="PF00441"/>
    </source>
</evidence>
<accession>A0AAU1I2A2</accession>
<dbReference type="InterPro" id="IPR036250">
    <property type="entry name" value="AcylCo_DH-like_C"/>
</dbReference>
<evidence type="ECO:0000313" key="10">
    <source>
        <dbReference type="EMBL" id="WTP87929.1"/>
    </source>
</evidence>
<feature type="domain" description="Acyl-CoA dehydrogenase/oxidase C-terminal" evidence="7">
    <location>
        <begin position="226"/>
        <end position="371"/>
    </location>
</feature>
<dbReference type="EMBL" id="CP108140">
    <property type="protein sequence ID" value="WTP87929.1"/>
    <property type="molecule type" value="Genomic_DNA"/>
</dbReference>
<dbReference type="InterPro" id="IPR046373">
    <property type="entry name" value="Acyl-CoA_Oxase/DH_mid-dom_sf"/>
</dbReference>